<dbReference type="OrthoDB" id="3257334at2"/>
<feature type="domain" description="PLD phosphodiesterase" evidence="1">
    <location>
        <begin position="181"/>
        <end position="208"/>
    </location>
</feature>
<comment type="caution">
    <text evidence="2">The sequence shown here is derived from an EMBL/GenBank/DDBJ whole genome shotgun (WGS) entry which is preliminary data.</text>
</comment>
<gene>
    <name evidence="2" type="ORF">AVL62_00975</name>
</gene>
<evidence type="ECO:0000313" key="3">
    <source>
        <dbReference type="Proteomes" id="UP000054837"/>
    </source>
</evidence>
<dbReference type="STRING" id="767452.AVL62_00975"/>
<dbReference type="AlphaFoldDB" id="A0A0W8I6F7"/>
<dbReference type="Pfam" id="PF13091">
    <property type="entry name" value="PLDc_2"/>
    <property type="match status" value="1"/>
</dbReference>
<dbReference type="PANTHER" id="PTHR21248:SF22">
    <property type="entry name" value="PHOSPHOLIPASE D"/>
    <property type="match status" value="1"/>
</dbReference>
<organism evidence="2 3">
    <name type="scientific">Serinicoccus chungangensis</name>
    <dbReference type="NCBI Taxonomy" id="767452"/>
    <lineage>
        <taxon>Bacteria</taxon>
        <taxon>Bacillati</taxon>
        <taxon>Actinomycetota</taxon>
        <taxon>Actinomycetes</taxon>
        <taxon>Micrococcales</taxon>
        <taxon>Ornithinimicrobiaceae</taxon>
        <taxon>Serinicoccus</taxon>
    </lineage>
</organism>
<dbReference type="Proteomes" id="UP000054837">
    <property type="component" value="Unassembled WGS sequence"/>
</dbReference>
<evidence type="ECO:0000313" key="2">
    <source>
        <dbReference type="EMBL" id="KUG53782.1"/>
    </source>
</evidence>
<dbReference type="PANTHER" id="PTHR21248">
    <property type="entry name" value="CARDIOLIPIN SYNTHASE"/>
    <property type="match status" value="1"/>
</dbReference>
<sequence length="244" mass="26631">MSGEPTAVRELGELITGAEAESLAARLGGGQPLAMALAQLDNQRSHRIRMLLERAALLDDRATLVQVLQGIAGARAGPTSITPVWTTPAHLAQHGQLTASIHHYIEHARESVVCSTFNFQRSSALWSALTAAAERPEVAVRVYVDAAAADENPAPWKPTTQEVAQQLRAARVFRTRQFHGSPVRNHAKFVAIDHQFLVVTSANFSKSAEQVNVELGLVVADQRLAQGVERQMIDLEAHIFERIE</sequence>
<reference evidence="2 3" key="1">
    <citation type="submission" date="2015-12" db="EMBL/GenBank/DDBJ databases">
        <title>Serinicoccus chungangenesis strain CD08_5 genome sequencing and assembly.</title>
        <authorList>
            <person name="Chander A.M."/>
            <person name="Kaur G."/>
            <person name="Nair G.R."/>
            <person name="Dhawan D.K."/>
            <person name="Kochhar R.K."/>
            <person name="Mayilraj S."/>
            <person name="Bhadada S.K."/>
        </authorList>
    </citation>
    <scope>NUCLEOTIDE SEQUENCE [LARGE SCALE GENOMIC DNA]</scope>
    <source>
        <strain evidence="2 3">CD08_5</strain>
    </source>
</reference>
<dbReference type="PROSITE" id="PS50035">
    <property type="entry name" value="PLD"/>
    <property type="match status" value="1"/>
</dbReference>
<name>A0A0W8I6F7_9MICO</name>
<keyword evidence="3" id="KW-1185">Reference proteome</keyword>
<protein>
    <recommendedName>
        <fullName evidence="1">PLD phosphodiesterase domain-containing protein</fullName>
    </recommendedName>
</protein>
<dbReference type="GO" id="GO:0030572">
    <property type="term" value="F:phosphatidyltransferase activity"/>
    <property type="evidence" value="ECO:0007669"/>
    <property type="project" value="UniProtKB-ARBA"/>
</dbReference>
<dbReference type="GO" id="GO:0032049">
    <property type="term" value="P:cardiolipin biosynthetic process"/>
    <property type="evidence" value="ECO:0007669"/>
    <property type="project" value="UniProtKB-ARBA"/>
</dbReference>
<evidence type="ECO:0000259" key="1">
    <source>
        <dbReference type="PROSITE" id="PS50035"/>
    </source>
</evidence>
<proteinExistence type="predicted"/>
<dbReference type="Gene3D" id="3.30.870.10">
    <property type="entry name" value="Endonuclease Chain A"/>
    <property type="match status" value="1"/>
</dbReference>
<dbReference type="InterPro" id="IPR047955">
    <property type="entry name" value="DrmC-like"/>
</dbReference>
<accession>A0A0W8I6F7</accession>
<dbReference type="InterPro" id="IPR025202">
    <property type="entry name" value="PLD-like_dom"/>
</dbReference>
<dbReference type="NCBIfam" id="NF038319">
    <property type="entry name" value="DISARM_DrmC_I"/>
    <property type="match status" value="1"/>
</dbReference>
<dbReference type="EMBL" id="LQBL01000028">
    <property type="protein sequence ID" value="KUG53782.1"/>
    <property type="molecule type" value="Genomic_DNA"/>
</dbReference>
<dbReference type="RefSeq" id="WP_058891788.1">
    <property type="nucleotide sequence ID" value="NZ_LQBL01000028.1"/>
</dbReference>
<dbReference type="SUPFAM" id="SSF56024">
    <property type="entry name" value="Phospholipase D/nuclease"/>
    <property type="match status" value="1"/>
</dbReference>
<dbReference type="InterPro" id="IPR001736">
    <property type="entry name" value="PLipase_D/transphosphatidylase"/>
</dbReference>